<proteinExistence type="predicted"/>
<name>A0A1G5WV63_9EURY</name>
<keyword evidence="1" id="KW-0175">Coiled coil</keyword>
<sequence>MIHKDKNFKNDGKNALIEIDIEDLDKQLEFYNKTLNQYEILNHNYTLKINSLQNQNKNLKNQNNKLVKDNEDLKNQNNKLVKDNEDLKNHKNDLKSQIDYFKKQIPEFNFKKGIDVLVPTYKAEKFVLKFLDSMKKQTLDYELFEVLFVINGERDNTENLIDDFSNNNPEINIKIIESEPGATTARNKGIDELNREYVIFIDVDDFISPNYLNEAYKHCSPNRIVIGDYYDIDENTGEISETYFTKSFKGKKGVIDPYSVSQGALLIATNKVMPTKDIKKVKFNPDLKSGDDHDYFCNLYSKFDYEYYFVGNDCDAIYYRLVVSNSVSRQPLSYDFNIIQRLEVMKRVDEMFENLENPKMAKLLDLTINSSQLTFIIRYLERYPSHYAKVLNEINNYDLKHFNYDNFKNRTISLFNKIITKNAGENKKLKEENSKLSDSNNDKKIEKELNDIKSHESELIEEINNIKKENDELKKSNKKLLDSNQGKLNENIADLKKQNEQLLLSNKKLNDLNKKLNDSNKKLLNSNSWKLTEPLRKLKK</sequence>
<feature type="domain" description="Glycosyltransferase 2-like" evidence="2">
    <location>
        <begin position="116"/>
        <end position="244"/>
    </location>
</feature>
<reference evidence="3 4" key="1">
    <citation type="submission" date="2016-10" db="EMBL/GenBank/DDBJ databases">
        <authorList>
            <person name="Varghese N."/>
            <person name="Submissions S."/>
        </authorList>
    </citation>
    <scope>NUCLEOTIDE SEQUENCE [LARGE SCALE GENOMIC DNA]</scope>
    <source>
        <strain evidence="3 4">DSM 16643</strain>
    </source>
</reference>
<dbReference type="EMBL" id="FMXB01000013">
    <property type="protein sequence ID" value="SDA61882.1"/>
    <property type="molecule type" value="Genomic_DNA"/>
</dbReference>
<dbReference type="InterPro" id="IPR050834">
    <property type="entry name" value="Glycosyltransf_2"/>
</dbReference>
<dbReference type="Gene3D" id="3.90.550.10">
    <property type="entry name" value="Spore Coat Polysaccharide Biosynthesis Protein SpsA, Chain A"/>
    <property type="match status" value="1"/>
</dbReference>
<dbReference type="InterPro" id="IPR001173">
    <property type="entry name" value="Glyco_trans_2-like"/>
</dbReference>
<evidence type="ECO:0000313" key="4">
    <source>
        <dbReference type="Proteomes" id="UP000323439"/>
    </source>
</evidence>
<keyword evidence="4" id="KW-1185">Reference proteome</keyword>
<dbReference type="PANTHER" id="PTHR43685">
    <property type="entry name" value="GLYCOSYLTRANSFERASE"/>
    <property type="match status" value="1"/>
</dbReference>
<dbReference type="InterPro" id="IPR029044">
    <property type="entry name" value="Nucleotide-diphossugar_trans"/>
</dbReference>
<dbReference type="PANTHER" id="PTHR43685:SF2">
    <property type="entry name" value="GLYCOSYLTRANSFERASE 2-LIKE DOMAIN-CONTAINING PROTEIN"/>
    <property type="match status" value="1"/>
</dbReference>
<dbReference type="Proteomes" id="UP000323439">
    <property type="component" value="Unassembled WGS sequence"/>
</dbReference>
<dbReference type="RefSeq" id="WP_149732251.1">
    <property type="nucleotide sequence ID" value="NZ_FMXB01000013.1"/>
</dbReference>
<feature type="coiled-coil region" evidence="1">
    <location>
        <begin position="426"/>
        <end position="526"/>
    </location>
</feature>
<keyword evidence="3" id="KW-0808">Transferase</keyword>
<dbReference type="SUPFAM" id="SSF53448">
    <property type="entry name" value="Nucleotide-diphospho-sugar transferases"/>
    <property type="match status" value="1"/>
</dbReference>
<gene>
    <name evidence="3" type="ORF">SAMN02910315_01725</name>
</gene>
<evidence type="ECO:0000313" key="3">
    <source>
        <dbReference type="EMBL" id="SDA61882.1"/>
    </source>
</evidence>
<evidence type="ECO:0000256" key="1">
    <source>
        <dbReference type="SAM" id="Coils"/>
    </source>
</evidence>
<accession>A0A1G5WV63</accession>
<organism evidence="3 4">
    <name type="scientific">Methanobrevibacter millerae</name>
    <dbReference type="NCBI Taxonomy" id="230361"/>
    <lineage>
        <taxon>Archaea</taxon>
        <taxon>Methanobacteriati</taxon>
        <taxon>Methanobacteriota</taxon>
        <taxon>Methanomada group</taxon>
        <taxon>Methanobacteria</taxon>
        <taxon>Methanobacteriales</taxon>
        <taxon>Methanobacteriaceae</taxon>
        <taxon>Methanobrevibacter</taxon>
    </lineage>
</organism>
<evidence type="ECO:0000259" key="2">
    <source>
        <dbReference type="Pfam" id="PF00535"/>
    </source>
</evidence>
<dbReference type="CDD" id="cd00761">
    <property type="entry name" value="Glyco_tranf_GTA_type"/>
    <property type="match status" value="1"/>
</dbReference>
<feature type="coiled-coil region" evidence="1">
    <location>
        <begin position="14"/>
        <end position="104"/>
    </location>
</feature>
<dbReference type="GO" id="GO:0016740">
    <property type="term" value="F:transferase activity"/>
    <property type="evidence" value="ECO:0007669"/>
    <property type="project" value="UniProtKB-KW"/>
</dbReference>
<dbReference type="Pfam" id="PF00535">
    <property type="entry name" value="Glycos_transf_2"/>
    <property type="match status" value="1"/>
</dbReference>
<dbReference type="OrthoDB" id="46222at2157"/>
<dbReference type="AlphaFoldDB" id="A0A1G5WV63"/>
<protein>
    <submittedName>
        <fullName evidence="3">Glycosyl transferase family 2</fullName>
    </submittedName>
</protein>
<dbReference type="Gene3D" id="1.20.5.340">
    <property type="match status" value="1"/>
</dbReference>